<sequence length="365" mass="41728">MNKLSIIPLIIMLFLFNGCASTCMEYRSATTAARSEKNLERAEEWGIKALESPECNPATDAYAPYFLATEVYLKQKKYNKMAEMLTIAEQRNSAQLLETPFKLGDIPVTTIGEGVEAYRDQEWINIYNKAVEFIQKDKIDEAKKKIEVAILIHPQKGENYSTMAAIYLENKDIDSALTVINRGLTTNDTNSMLHQMKGDLSSQNVDLETAKSSYEKAIQYANDPGPIMRKLLFVYIDMGDNQRAIDYSNELLDKYPNDPDLYYNIGVLYQRLTLEMFDPTRELFLSTTEESDPETIRKVYDSFNTARKYAYNSKDYFLQASDLELDENLSTRDAVFEMGKLMDQIDELFIPSIRTTARSANVALD</sequence>
<evidence type="ECO:0000256" key="1">
    <source>
        <dbReference type="ARBA" id="ARBA00022737"/>
    </source>
</evidence>
<dbReference type="PANTHER" id="PTHR44858">
    <property type="entry name" value="TETRATRICOPEPTIDE REPEAT PROTEIN 6"/>
    <property type="match status" value="1"/>
</dbReference>
<keyword evidence="1" id="KW-0677">Repeat</keyword>
<dbReference type="AlphaFoldDB" id="A0A382EIQ8"/>
<dbReference type="InterPro" id="IPR019734">
    <property type="entry name" value="TPR_rpt"/>
</dbReference>
<organism evidence="3">
    <name type="scientific">marine metagenome</name>
    <dbReference type="NCBI Taxonomy" id="408172"/>
    <lineage>
        <taxon>unclassified sequences</taxon>
        <taxon>metagenomes</taxon>
        <taxon>ecological metagenomes</taxon>
    </lineage>
</organism>
<name>A0A382EIQ8_9ZZZZ</name>
<protein>
    <submittedName>
        <fullName evidence="3">Uncharacterized protein</fullName>
    </submittedName>
</protein>
<dbReference type="SUPFAM" id="SSF48452">
    <property type="entry name" value="TPR-like"/>
    <property type="match status" value="1"/>
</dbReference>
<reference evidence="3" key="1">
    <citation type="submission" date="2018-05" db="EMBL/GenBank/DDBJ databases">
        <authorList>
            <person name="Lanie J.A."/>
            <person name="Ng W.-L."/>
            <person name="Kazmierczak K.M."/>
            <person name="Andrzejewski T.M."/>
            <person name="Davidsen T.M."/>
            <person name="Wayne K.J."/>
            <person name="Tettelin H."/>
            <person name="Glass J.I."/>
            <person name="Rusch D."/>
            <person name="Podicherti R."/>
            <person name="Tsui H.-C.T."/>
            <person name="Winkler M.E."/>
        </authorList>
    </citation>
    <scope>NUCLEOTIDE SEQUENCE</scope>
</reference>
<proteinExistence type="predicted"/>
<dbReference type="EMBL" id="UINC01044404">
    <property type="protein sequence ID" value="SVB49823.1"/>
    <property type="molecule type" value="Genomic_DNA"/>
</dbReference>
<dbReference type="PANTHER" id="PTHR44858:SF1">
    <property type="entry name" value="UDP-N-ACETYLGLUCOSAMINE--PEPTIDE N-ACETYLGLUCOSAMINYLTRANSFERASE SPINDLY-RELATED"/>
    <property type="match status" value="1"/>
</dbReference>
<dbReference type="Gene3D" id="1.25.40.10">
    <property type="entry name" value="Tetratricopeptide repeat domain"/>
    <property type="match status" value="1"/>
</dbReference>
<dbReference type="InterPro" id="IPR011990">
    <property type="entry name" value="TPR-like_helical_dom_sf"/>
</dbReference>
<accession>A0A382EIQ8</accession>
<gene>
    <name evidence="3" type="ORF">METZ01_LOCUS202677</name>
</gene>
<dbReference type="InterPro" id="IPR050498">
    <property type="entry name" value="Ycf3"/>
</dbReference>
<keyword evidence="2" id="KW-0802">TPR repeat</keyword>
<evidence type="ECO:0000256" key="2">
    <source>
        <dbReference type="ARBA" id="ARBA00022803"/>
    </source>
</evidence>
<evidence type="ECO:0000313" key="3">
    <source>
        <dbReference type="EMBL" id="SVB49823.1"/>
    </source>
</evidence>
<dbReference type="Pfam" id="PF13181">
    <property type="entry name" value="TPR_8"/>
    <property type="match status" value="1"/>
</dbReference>